<comment type="caution">
    <text evidence="1">The sequence shown here is derived from an EMBL/GenBank/DDBJ whole genome shotgun (WGS) entry which is preliminary data.</text>
</comment>
<evidence type="ECO:0000313" key="2">
    <source>
        <dbReference type="Proteomes" id="UP001476798"/>
    </source>
</evidence>
<dbReference type="Proteomes" id="UP001476798">
    <property type="component" value="Unassembled WGS sequence"/>
</dbReference>
<dbReference type="EMBL" id="JAHRIO010061524">
    <property type="protein sequence ID" value="MEQ2178834.1"/>
    <property type="molecule type" value="Genomic_DNA"/>
</dbReference>
<accession>A0ABV0P5V5</accession>
<gene>
    <name evidence="1" type="ORF">GOODEAATRI_018344</name>
</gene>
<protein>
    <submittedName>
        <fullName evidence="1">Uncharacterized protein</fullName>
    </submittedName>
</protein>
<feature type="non-terminal residue" evidence="1">
    <location>
        <position position="1"/>
    </location>
</feature>
<proteinExistence type="predicted"/>
<organism evidence="1 2">
    <name type="scientific">Goodea atripinnis</name>
    <dbReference type="NCBI Taxonomy" id="208336"/>
    <lineage>
        <taxon>Eukaryota</taxon>
        <taxon>Metazoa</taxon>
        <taxon>Chordata</taxon>
        <taxon>Craniata</taxon>
        <taxon>Vertebrata</taxon>
        <taxon>Euteleostomi</taxon>
        <taxon>Actinopterygii</taxon>
        <taxon>Neopterygii</taxon>
        <taxon>Teleostei</taxon>
        <taxon>Neoteleostei</taxon>
        <taxon>Acanthomorphata</taxon>
        <taxon>Ovalentaria</taxon>
        <taxon>Atherinomorphae</taxon>
        <taxon>Cyprinodontiformes</taxon>
        <taxon>Goodeidae</taxon>
        <taxon>Goodea</taxon>
    </lineage>
</organism>
<sequence length="93" mass="10614">PPESGFFHTWMTAFFAPPLGQVPLKIRAAFLLMCCSWASKSTWRRVAQTTTSLGMLLDSTTMRARPSVLRVADILQLVSRFRLGRRFSYITFL</sequence>
<evidence type="ECO:0000313" key="1">
    <source>
        <dbReference type="EMBL" id="MEQ2178834.1"/>
    </source>
</evidence>
<reference evidence="1 2" key="1">
    <citation type="submission" date="2021-06" db="EMBL/GenBank/DDBJ databases">
        <authorList>
            <person name="Palmer J.M."/>
        </authorList>
    </citation>
    <scope>NUCLEOTIDE SEQUENCE [LARGE SCALE GENOMIC DNA]</scope>
    <source>
        <strain evidence="1 2">GA_2019</strain>
        <tissue evidence="1">Muscle</tissue>
    </source>
</reference>
<name>A0ABV0P5V5_9TELE</name>
<keyword evidence="2" id="KW-1185">Reference proteome</keyword>